<evidence type="ECO:0000313" key="9">
    <source>
        <dbReference type="Proteomes" id="UP001515480"/>
    </source>
</evidence>
<feature type="transmembrane region" description="Helical" evidence="7">
    <location>
        <begin position="350"/>
        <end position="370"/>
    </location>
</feature>
<dbReference type="Pfam" id="PF02417">
    <property type="entry name" value="Chromate_transp"/>
    <property type="match status" value="2"/>
</dbReference>
<feature type="transmembrane region" description="Helical" evidence="7">
    <location>
        <begin position="172"/>
        <end position="193"/>
    </location>
</feature>
<proteinExistence type="inferred from homology"/>
<evidence type="ECO:0000256" key="6">
    <source>
        <dbReference type="ARBA" id="ARBA00023136"/>
    </source>
</evidence>
<feature type="transmembrane region" description="Helical" evidence="7">
    <location>
        <begin position="120"/>
        <end position="141"/>
    </location>
</feature>
<evidence type="ECO:0000256" key="3">
    <source>
        <dbReference type="ARBA" id="ARBA00022475"/>
    </source>
</evidence>
<protein>
    <recommendedName>
        <fullName evidence="10">Chromate transporter</fullName>
    </recommendedName>
</protein>
<gene>
    <name evidence="8" type="ORF">AB1Y20_006817</name>
</gene>
<dbReference type="AlphaFoldDB" id="A0AB34IZ34"/>
<accession>A0AB34IZ34</accession>
<dbReference type="GO" id="GO:0015109">
    <property type="term" value="F:chromate transmembrane transporter activity"/>
    <property type="evidence" value="ECO:0007669"/>
    <property type="project" value="InterPro"/>
</dbReference>
<comment type="subcellular location">
    <subcellularLocation>
        <location evidence="1">Cell membrane</location>
        <topology evidence="1">Multi-pass membrane protein</topology>
    </subcellularLocation>
</comment>
<name>A0AB34IZ34_PRYPA</name>
<feature type="transmembrane region" description="Helical" evidence="7">
    <location>
        <begin position="52"/>
        <end position="77"/>
    </location>
</feature>
<keyword evidence="9" id="KW-1185">Reference proteome</keyword>
<comment type="caution">
    <text evidence="8">The sequence shown here is derived from an EMBL/GenBank/DDBJ whole genome shotgun (WGS) entry which is preliminary data.</text>
</comment>
<evidence type="ECO:0000256" key="4">
    <source>
        <dbReference type="ARBA" id="ARBA00022692"/>
    </source>
</evidence>
<dbReference type="Proteomes" id="UP001515480">
    <property type="component" value="Unassembled WGS sequence"/>
</dbReference>
<dbReference type="InterPro" id="IPR014047">
    <property type="entry name" value="Chr_Tranpt_l_chain"/>
</dbReference>
<keyword evidence="5 7" id="KW-1133">Transmembrane helix</keyword>
<reference evidence="8 9" key="1">
    <citation type="journal article" date="2024" name="Science">
        <title>Giant polyketide synthase enzymes in the biosynthesis of giant marine polyether toxins.</title>
        <authorList>
            <person name="Fallon T.R."/>
            <person name="Shende V.V."/>
            <person name="Wierzbicki I.H."/>
            <person name="Pendleton A.L."/>
            <person name="Watervoot N.F."/>
            <person name="Auber R.P."/>
            <person name="Gonzalez D.J."/>
            <person name="Wisecaver J.H."/>
            <person name="Moore B.S."/>
        </authorList>
    </citation>
    <scope>NUCLEOTIDE SEQUENCE [LARGE SCALE GENOMIC DNA]</scope>
    <source>
        <strain evidence="8 9">12B1</strain>
    </source>
</reference>
<evidence type="ECO:0000256" key="7">
    <source>
        <dbReference type="SAM" id="Phobius"/>
    </source>
</evidence>
<evidence type="ECO:0000256" key="5">
    <source>
        <dbReference type="ARBA" id="ARBA00022989"/>
    </source>
</evidence>
<dbReference type="PIRSF" id="PIRSF004810">
    <property type="entry name" value="ChrA"/>
    <property type="match status" value="1"/>
</dbReference>
<evidence type="ECO:0000256" key="2">
    <source>
        <dbReference type="ARBA" id="ARBA00005262"/>
    </source>
</evidence>
<evidence type="ECO:0000256" key="1">
    <source>
        <dbReference type="ARBA" id="ARBA00004651"/>
    </source>
</evidence>
<feature type="transmembrane region" description="Helical" evidence="7">
    <location>
        <begin position="213"/>
        <end position="239"/>
    </location>
</feature>
<dbReference type="InterPro" id="IPR003370">
    <property type="entry name" value="Chromate_transpt"/>
</dbReference>
<dbReference type="PANTHER" id="PTHR33567:SF3">
    <property type="entry name" value="CHROMATE ION TRANSPORTER (EUROFUNG)"/>
    <property type="match status" value="1"/>
</dbReference>
<keyword evidence="6 7" id="KW-0472">Membrane</keyword>
<dbReference type="EMBL" id="JBGBPQ010000015">
    <property type="protein sequence ID" value="KAL1510513.1"/>
    <property type="molecule type" value="Genomic_DNA"/>
</dbReference>
<comment type="similarity">
    <text evidence="2">Belongs to the chromate ion transporter (CHR) (TC 2.A.51) family.</text>
</comment>
<sequence>MMALATPRVPLRTVAARFLSLGLIAFGGPPAHVALMQIQEWRAPLIDDASFASLFALTQCLPGPSSTQLVIALGLLMGGPFGGIVAFASFAAFAMLMMTLLGSIMHAAVDLDFSESAMTLLNWLQSGITAAAVAIVAAAALKLSTALATEPLTQMLNVMAAVFTLLLPGRSWLLPVILGAAGIASVVHAKLTLGRVGGSIGDVKTLSQASIPFSMVGGVVFLGVWFALLVGLLVLRISFGDAAPWWLLLIEPFYRIGSLVWGGGPVVIPMMINDLVPSIVSNTQFLQGLAFVQAMPGPNFNVSAFLGGVFGGPAGAFTAWVGMFLPGILLIHGVLPFWGALRGSQLAQTILKGVNAAASGLVVAAVFSLFQELCSLPQQSIGLLCFAFHHLFGTQIVGSKLNPPMTVLLGALLGFPICGLTGNCGCTAK</sequence>
<organism evidence="8 9">
    <name type="scientific">Prymnesium parvum</name>
    <name type="common">Toxic golden alga</name>
    <dbReference type="NCBI Taxonomy" id="97485"/>
    <lineage>
        <taxon>Eukaryota</taxon>
        <taxon>Haptista</taxon>
        <taxon>Haptophyta</taxon>
        <taxon>Prymnesiophyceae</taxon>
        <taxon>Prymnesiales</taxon>
        <taxon>Prymnesiaceae</taxon>
        <taxon>Prymnesium</taxon>
    </lineage>
</organism>
<dbReference type="NCBIfam" id="TIGR00937">
    <property type="entry name" value="2A51"/>
    <property type="match status" value="1"/>
</dbReference>
<keyword evidence="3" id="KW-1003">Cell membrane</keyword>
<keyword evidence="4 7" id="KW-0812">Transmembrane</keyword>
<dbReference type="PANTHER" id="PTHR33567">
    <property type="entry name" value="CHROMATE ION TRANSPORTER (EUROFUNG)"/>
    <property type="match status" value="1"/>
</dbReference>
<evidence type="ECO:0008006" key="10">
    <source>
        <dbReference type="Google" id="ProtNLM"/>
    </source>
</evidence>
<feature type="transmembrane region" description="Helical" evidence="7">
    <location>
        <begin position="317"/>
        <end position="338"/>
    </location>
</feature>
<feature type="transmembrane region" description="Helical" evidence="7">
    <location>
        <begin position="84"/>
        <end position="108"/>
    </location>
</feature>
<evidence type="ECO:0000313" key="8">
    <source>
        <dbReference type="EMBL" id="KAL1510513.1"/>
    </source>
</evidence>
<dbReference type="GO" id="GO:0005886">
    <property type="term" value="C:plasma membrane"/>
    <property type="evidence" value="ECO:0007669"/>
    <property type="project" value="UniProtKB-SubCell"/>
</dbReference>